<dbReference type="OrthoDB" id="3253805at2"/>
<comment type="caution">
    <text evidence="1">The sequence shown here is derived from an EMBL/GenBank/DDBJ whole genome shotgun (WGS) entry which is preliminary data.</text>
</comment>
<keyword evidence="2" id="KW-1185">Reference proteome</keyword>
<evidence type="ECO:0000313" key="2">
    <source>
        <dbReference type="Proteomes" id="UP000298358"/>
    </source>
</evidence>
<dbReference type="AlphaFoldDB" id="A0A4Y9FN61"/>
<proteinExistence type="predicted"/>
<reference evidence="1 2" key="1">
    <citation type="submission" date="2019-03" db="EMBL/GenBank/DDBJ databases">
        <title>Diversity of the mouse oral microbiome.</title>
        <authorList>
            <person name="Joseph S."/>
            <person name="Aduse-Opoku J."/>
            <person name="Curtis M."/>
            <person name="Wade W."/>
            <person name="Hashim A."/>
        </authorList>
    </citation>
    <scope>NUCLEOTIDE SEQUENCE [LARGE SCALE GENOMIC DNA]</scope>
    <source>
        <strain evidence="1 2">P1012</strain>
    </source>
</reference>
<organism evidence="1 2">
    <name type="scientific">Microbacterium paludicola</name>
    <dbReference type="NCBI Taxonomy" id="300019"/>
    <lineage>
        <taxon>Bacteria</taxon>
        <taxon>Bacillati</taxon>
        <taxon>Actinomycetota</taxon>
        <taxon>Actinomycetes</taxon>
        <taxon>Micrococcales</taxon>
        <taxon>Microbacteriaceae</taxon>
        <taxon>Microbacterium</taxon>
    </lineage>
</organism>
<evidence type="ECO:0000313" key="1">
    <source>
        <dbReference type="EMBL" id="TFU30466.1"/>
    </source>
</evidence>
<gene>
    <name evidence="1" type="ORF">E4U02_14590</name>
</gene>
<dbReference type="EMBL" id="SPQB01000060">
    <property type="protein sequence ID" value="TFU30466.1"/>
    <property type="molecule type" value="Genomic_DNA"/>
</dbReference>
<accession>A0A4Y9FN61</accession>
<protein>
    <submittedName>
        <fullName evidence="1">Uncharacterized protein</fullName>
    </submittedName>
</protein>
<dbReference type="Proteomes" id="UP000298358">
    <property type="component" value="Unassembled WGS sequence"/>
</dbReference>
<dbReference type="RefSeq" id="WP_135115546.1">
    <property type="nucleotide sequence ID" value="NZ_JADGLL010000060.1"/>
</dbReference>
<name>A0A4Y9FN61_9MICO</name>
<sequence>MDIAENYAEQLLLQRCLEPLGYPWPVPRQDVNEELPPTHNRVGHRLFDVDIARNWGYSFAAIATPNVVAWDNFRSTVSRTDSAERNSAIEACLGEIRREYPPTPADDAPRVLSLVQKAAATAAKDADVRAASERWTTCMAPLSITDLPADPMAMPSDSVEKTFLNSAIRPTPDEVRIAVADAECMESSGYSDALYRAQKAAQLDILNEHRSELEQIRSNLSDRRTAVLEIISRHSPAS</sequence>